<sequence>MLDPETGLILFIVGGIGTIATFTLFKTAEEAGPKLTIGDLRPCLPWEGLPLPRFFYTKPELIEELRRR</sequence>
<organism evidence="2">
    <name type="scientific">marine sediment metagenome</name>
    <dbReference type="NCBI Taxonomy" id="412755"/>
    <lineage>
        <taxon>unclassified sequences</taxon>
        <taxon>metagenomes</taxon>
        <taxon>ecological metagenomes</taxon>
    </lineage>
</organism>
<proteinExistence type="predicted"/>
<dbReference type="EMBL" id="BARV01038311">
    <property type="protein sequence ID" value="GAI47129.1"/>
    <property type="molecule type" value="Genomic_DNA"/>
</dbReference>
<accession>X1QV23</accession>
<evidence type="ECO:0000313" key="2">
    <source>
        <dbReference type="EMBL" id="GAI47129.1"/>
    </source>
</evidence>
<evidence type="ECO:0000256" key="1">
    <source>
        <dbReference type="SAM" id="Phobius"/>
    </source>
</evidence>
<keyword evidence="1" id="KW-1133">Transmembrane helix</keyword>
<protein>
    <submittedName>
        <fullName evidence="2">Uncharacterized protein</fullName>
    </submittedName>
</protein>
<gene>
    <name evidence="2" type="ORF">S06H3_59056</name>
</gene>
<reference evidence="2" key="1">
    <citation type="journal article" date="2014" name="Front. Microbiol.">
        <title>High frequency of phylogenetically diverse reductive dehalogenase-homologous genes in deep subseafloor sedimentary metagenomes.</title>
        <authorList>
            <person name="Kawai M."/>
            <person name="Futagami T."/>
            <person name="Toyoda A."/>
            <person name="Takaki Y."/>
            <person name="Nishi S."/>
            <person name="Hori S."/>
            <person name="Arai W."/>
            <person name="Tsubouchi T."/>
            <person name="Morono Y."/>
            <person name="Uchiyama I."/>
            <person name="Ito T."/>
            <person name="Fujiyama A."/>
            <person name="Inagaki F."/>
            <person name="Takami H."/>
        </authorList>
    </citation>
    <scope>NUCLEOTIDE SEQUENCE</scope>
    <source>
        <strain evidence="2">Expedition CK06-06</strain>
    </source>
</reference>
<dbReference type="AlphaFoldDB" id="X1QV23"/>
<feature type="transmembrane region" description="Helical" evidence="1">
    <location>
        <begin position="6"/>
        <end position="25"/>
    </location>
</feature>
<keyword evidence="1" id="KW-0812">Transmembrane</keyword>
<comment type="caution">
    <text evidence="2">The sequence shown here is derived from an EMBL/GenBank/DDBJ whole genome shotgun (WGS) entry which is preliminary data.</text>
</comment>
<name>X1QV23_9ZZZZ</name>
<keyword evidence="1" id="KW-0472">Membrane</keyword>